<dbReference type="GO" id="GO:0008270">
    <property type="term" value="F:zinc ion binding"/>
    <property type="evidence" value="ECO:0007669"/>
    <property type="project" value="UniProtKB-KW"/>
</dbReference>
<feature type="domain" description="B box-type" evidence="3">
    <location>
        <begin position="74"/>
        <end position="114"/>
    </location>
</feature>
<organism evidence="4 5">
    <name type="scientific">Pinctada imbricata</name>
    <name type="common">Atlantic pearl-oyster</name>
    <name type="synonym">Pinctada martensii</name>
    <dbReference type="NCBI Taxonomy" id="66713"/>
    <lineage>
        <taxon>Eukaryota</taxon>
        <taxon>Metazoa</taxon>
        <taxon>Spiralia</taxon>
        <taxon>Lophotrochozoa</taxon>
        <taxon>Mollusca</taxon>
        <taxon>Bivalvia</taxon>
        <taxon>Autobranchia</taxon>
        <taxon>Pteriomorphia</taxon>
        <taxon>Pterioida</taxon>
        <taxon>Pterioidea</taxon>
        <taxon>Pteriidae</taxon>
        <taxon>Pinctada</taxon>
    </lineage>
</organism>
<dbReference type="Proteomes" id="UP001186944">
    <property type="component" value="Unassembled WGS sequence"/>
</dbReference>
<dbReference type="SUPFAM" id="SSF57845">
    <property type="entry name" value="B-box zinc-binding domain"/>
    <property type="match status" value="1"/>
</dbReference>
<reference evidence="4" key="1">
    <citation type="submission" date="2019-08" db="EMBL/GenBank/DDBJ databases">
        <title>The improved chromosome-level genome for the pearl oyster Pinctada fucata martensii using PacBio sequencing and Hi-C.</title>
        <authorList>
            <person name="Zheng Z."/>
        </authorList>
    </citation>
    <scope>NUCLEOTIDE SEQUENCE</scope>
    <source>
        <strain evidence="4">ZZ-2019</strain>
        <tissue evidence="4">Adductor muscle</tissue>
    </source>
</reference>
<proteinExistence type="predicted"/>
<keyword evidence="1" id="KW-0862">Zinc</keyword>
<protein>
    <recommendedName>
        <fullName evidence="3">B box-type domain-containing protein</fullName>
    </recommendedName>
</protein>
<dbReference type="EMBL" id="VSWD01000014">
    <property type="protein sequence ID" value="KAK3082681.1"/>
    <property type="molecule type" value="Genomic_DNA"/>
</dbReference>
<feature type="domain" description="B box-type" evidence="3">
    <location>
        <begin position="24"/>
        <end position="66"/>
    </location>
</feature>
<dbReference type="InterPro" id="IPR047153">
    <property type="entry name" value="TRIM45/56/19-like"/>
</dbReference>
<keyword evidence="2" id="KW-0175">Coiled coil</keyword>
<evidence type="ECO:0000313" key="4">
    <source>
        <dbReference type="EMBL" id="KAK3082681.1"/>
    </source>
</evidence>
<accession>A0AA89BHK5</accession>
<dbReference type="PANTHER" id="PTHR25462">
    <property type="entry name" value="BONUS, ISOFORM C-RELATED"/>
    <property type="match status" value="1"/>
</dbReference>
<dbReference type="Pfam" id="PF00643">
    <property type="entry name" value="zf-B_box"/>
    <property type="match status" value="1"/>
</dbReference>
<keyword evidence="1" id="KW-0479">Metal-binding</keyword>
<gene>
    <name evidence="4" type="ORF">FSP39_002458</name>
</gene>
<dbReference type="SMART" id="SM00336">
    <property type="entry name" value="BBOX"/>
    <property type="match status" value="2"/>
</dbReference>
<evidence type="ECO:0000313" key="5">
    <source>
        <dbReference type="Proteomes" id="UP001186944"/>
    </source>
</evidence>
<dbReference type="InterPro" id="IPR000315">
    <property type="entry name" value="Znf_B-box"/>
</dbReference>
<feature type="coiled-coil region" evidence="2">
    <location>
        <begin position="129"/>
        <end position="156"/>
    </location>
</feature>
<dbReference type="AlphaFoldDB" id="A0AA89BHK5"/>
<sequence>MASAPDPDAEKVAPLYHYPIFTPCDLCDTKENVNSFCRNCSQNLCDVCRRSHLRSTVSRDHNVVHISEGKTSDSESAACAKHGQMLFFYCRTCCVLFCQKCLIPSHRDHDFLGTDEYADELQSTVALMIEEKSKRVEEIRKNIQCIEESKKRYADACTKCKRYVMENAKFLHSEVERVLAERLSSISSHESQVSTKYDEAKHQEKLTEDKLQESLDTLIRHSKNLDNISLVAYASKLSIADCQVKKNDKSELDSQQDNTIPSYRVPRVGFRSSIVSENAISNLFGTLHFEDVLDVDIVRTYSNEGLMLRKEKNSKDSELCSCKKSKRLTRYRFSTIKCPHCNKPLQWE</sequence>
<name>A0AA89BHK5_PINIB</name>
<dbReference type="Gene3D" id="3.30.160.60">
    <property type="entry name" value="Classic Zinc Finger"/>
    <property type="match status" value="1"/>
</dbReference>
<keyword evidence="1" id="KW-0863">Zinc-finger</keyword>
<evidence type="ECO:0000259" key="3">
    <source>
        <dbReference type="PROSITE" id="PS50119"/>
    </source>
</evidence>
<keyword evidence="5" id="KW-1185">Reference proteome</keyword>
<dbReference type="PANTHER" id="PTHR25462:SF291">
    <property type="entry name" value="E3 UBIQUITIN-PROTEIN LIGASE TRIM45"/>
    <property type="match status" value="1"/>
</dbReference>
<evidence type="ECO:0000256" key="2">
    <source>
        <dbReference type="SAM" id="Coils"/>
    </source>
</evidence>
<dbReference type="GO" id="GO:0061630">
    <property type="term" value="F:ubiquitin protein ligase activity"/>
    <property type="evidence" value="ECO:0007669"/>
    <property type="project" value="TreeGrafter"/>
</dbReference>
<dbReference type="PROSITE" id="PS50119">
    <property type="entry name" value="ZF_BBOX"/>
    <property type="match status" value="2"/>
</dbReference>
<evidence type="ECO:0000256" key="1">
    <source>
        <dbReference type="PROSITE-ProRule" id="PRU00024"/>
    </source>
</evidence>
<comment type="caution">
    <text evidence="4">The sequence shown here is derived from an EMBL/GenBank/DDBJ whole genome shotgun (WGS) entry which is preliminary data.</text>
</comment>